<dbReference type="Proteomes" id="UP000184038">
    <property type="component" value="Unassembled WGS sequence"/>
</dbReference>
<gene>
    <name evidence="6" type="ORF">SAMN02746066_02637</name>
</gene>
<dbReference type="AlphaFoldDB" id="A0A1M7KAU0"/>
<feature type="compositionally biased region" description="Basic and acidic residues" evidence="4">
    <location>
        <begin position="299"/>
        <end position="312"/>
    </location>
</feature>
<dbReference type="EMBL" id="FRCP01000013">
    <property type="protein sequence ID" value="SHM62348.1"/>
    <property type="molecule type" value="Genomic_DNA"/>
</dbReference>
<feature type="region of interest" description="Disordered" evidence="4">
    <location>
        <begin position="292"/>
        <end position="312"/>
    </location>
</feature>
<evidence type="ECO:0000256" key="3">
    <source>
        <dbReference type="ARBA" id="ARBA00023163"/>
    </source>
</evidence>
<evidence type="ECO:0000313" key="6">
    <source>
        <dbReference type="EMBL" id="SHM62348.1"/>
    </source>
</evidence>
<dbReference type="RefSeq" id="WP_073288423.1">
    <property type="nucleotide sequence ID" value="NZ_FRCP01000013.1"/>
</dbReference>
<dbReference type="InterPro" id="IPR037923">
    <property type="entry name" value="HTH-like"/>
</dbReference>
<dbReference type="SUPFAM" id="SSF46689">
    <property type="entry name" value="Homeodomain-like"/>
    <property type="match status" value="2"/>
</dbReference>
<dbReference type="SMART" id="SM00342">
    <property type="entry name" value="HTH_ARAC"/>
    <property type="match status" value="1"/>
</dbReference>
<dbReference type="PANTHER" id="PTHR43280:SF28">
    <property type="entry name" value="HTH-TYPE TRANSCRIPTIONAL ACTIVATOR RHAS"/>
    <property type="match status" value="1"/>
</dbReference>
<proteinExistence type="predicted"/>
<evidence type="ECO:0000313" key="7">
    <source>
        <dbReference type="Proteomes" id="UP000184038"/>
    </source>
</evidence>
<evidence type="ECO:0000256" key="2">
    <source>
        <dbReference type="ARBA" id="ARBA00023125"/>
    </source>
</evidence>
<dbReference type="InterPro" id="IPR009057">
    <property type="entry name" value="Homeodomain-like_sf"/>
</dbReference>
<feature type="domain" description="HTH araC/xylS-type" evidence="5">
    <location>
        <begin position="195"/>
        <end position="293"/>
    </location>
</feature>
<reference evidence="6 7" key="1">
    <citation type="submission" date="2016-11" db="EMBL/GenBank/DDBJ databases">
        <authorList>
            <person name="Jaros S."/>
            <person name="Januszkiewicz K."/>
            <person name="Wedrychowicz H."/>
        </authorList>
    </citation>
    <scope>NUCLEOTIDE SEQUENCE [LARGE SCALE GENOMIC DNA]</scope>
    <source>
        <strain evidence="6 7">DSM 15930</strain>
    </source>
</reference>
<evidence type="ECO:0000256" key="4">
    <source>
        <dbReference type="SAM" id="MobiDB-lite"/>
    </source>
</evidence>
<keyword evidence="2 6" id="KW-0238">DNA-binding</keyword>
<protein>
    <submittedName>
        <fullName evidence="6">AraC-type DNA-binding protein</fullName>
    </submittedName>
</protein>
<keyword evidence="7" id="KW-1185">Reference proteome</keyword>
<dbReference type="PANTHER" id="PTHR43280">
    <property type="entry name" value="ARAC-FAMILY TRANSCRIPTIONAL REGULATOR"/>
    <property type="match status" value="1"/>
</dbReference>
<keyword evidence="1" id="KW-0805">Transcription regulation</keyword>
<dbReference type="PROSITE" id="PS00041">
    <property type="entry name" value="HTH_ARAC_FAMILY_1"/>
    <property type="match status" value="1"/>
</dbReference>
<dbReference type="InterPro" id="IPR018060">
    <property type="entry name" value="HTH_AraC"/>
</dbReference>
<dbReference type="InterPro" id="IPR018062">
    <property type="entry name" value="HTH_AraC-typ_CS"/>
</dbReference>
<name>A0A1M7KAU0_9FIRM</name>
<sequence>MNYYESFLKSLLSYSKLPNSLDISFIMPNYSKNNASTPPSLIYAGGELTISFPFFCESSGFSSYILLYTIKGSSTITIEKTVYQLQENNLLFLDCNLPFKISSYNSNWKFQILYLKEDFINQYFSIFNDNNNFIYDVKPYSCVSSCFRNIINPQHTNTSLSNLYETKWIIDILTEICIHEKNLDNPEDYIPEYIRKSKDILDNKLTQTFSLDELADELQVNKYRLCREFSKYYNMPPLRYLNHKKIEKSKELLFGTNLTITEISTRLGIENVNHFIQLFKKETGATPLAYKQEAPSSIRELHSPYKPDDLDQ</sequence>
<dbReference type="InterPro" id="IPR003313">
    <property type="entry name" value="AraC-bd"/>
</dbReference>
<dbReference type="STRING" id="1120996.SAMN02746066_02637"/>
<evidence type="ECO:0000259" key="5">
    <source>
        <dbReference type="PROSITE" id="PS01124"/>
    </source>
</evidence>
<organism evidence="6 7">
    <name type="scientific">Anaerosporobacter mobilis DSM 15930</name>
    <dbReference type="NCBI Taxonomy" id="1120996"/>
    <lineage>
        <taxon>Bacteria</taxon>
        <taxon>Bacillati</taxon>
        <taxon>Bacillota</taxon>
        <taxon>Clostridia</taxon>
        <taxon>Lachnospirales</taxon>
        <taxon>Lachnospiraceae</taxon>
        <taxon>Anaerosporobacter</taxon>
    </lineage>
</organism>
<accession>A0A1M7KAU0</accession>
<evidence type="ECO:0000256" key="1">
    <source>
        <dbReference type="ARBA" id="ARBA00023015"/>
    </source>
</evidence>
<dbReference type="PROSITE" id="PS01124">
    <property type="entry name" value="HTH_ARAC_FAMILY_2"/>
    <property type="match status" value="1"/>
</dbReference>
<dbReference type="GO" id="GO:0043565">
    <property type="term" value="F:sequence-specific DNA binding"/>
    <property type="evidence" value="ECO:0007669"/>
    <property type="project" value="InterPro"/>
</dbReference>
<dbReference type="OrthoDB" id="9772063at2"/>
<dbReference type="Pfam" id="PF12833">
    <property type="entry name" value="HTH_18"/>
    <property type="match status" value="1"/>
</dbReference>
<dbReference type="Pfam" id="PF02311">
    <property type="entry name" value="AraC_binding"/>
    <property type="match status" value="1"/>
</dbReference>
<keyword evidence="3" id="KW-0804">Transcription</keyword>
<dbReference type="GO" id="GO:0003700">
    <property type="term" value="F:DNA-binding transcription factor activity"/>
    <property type="evidence" value="ECO:0007669"/>
    <property type="project" value="InterPro"/>
</dbReference>
<dbReference type="SUPFAM" id="SSF51215">
    <property type="entry name" value="Regulatory protein AraC"/>
    <property type="match status" value="1"/>
</dbReference>
<dbReference type="Gene3D" id="1.10.10.60">
    <property type="entry name" value="Homeodomain-like"/>
    <property type="match status" value="2"/>
</dbReference>